<dbReference type="Gene3D" id="2.60.120.310">
    <property type="entry name" value="Copper type II, ascorbate-dependent monooxygenase, N-terminal domain"/>
    <property type="match status" value="1"/>
</dbReference>
<keyword evidence="6" id="KW-0732">Signal</keyword>
<dbReference type="InterPro" id="IPR024548">
    <property type="entry name" value="Cu2_monoox_C"/>
</dbReference>
<evidence type="ECO:0008006" key="18">
    <source>
        <dbReference type="Google" id="ProtNLM"/>
    </source>
</evidence>
<dbReference type="GO" id="GO:0005507">
    <property type="term" value="F:copper ion binding"/>
    <property type="evidence" value="ECO:0007669"/>
    <property type="project" value="InterPro"/>
</dbReference>
<evidence type="ECO:0000256" key="13">
    <source>
        <dbReference type="SAM" id="Phobius"/>
    </source>
</evidence>
<feature type="transmembrane region" description="Helical" evidence="13">
    <location>
        <begin position="529"/>
        <end position="557"/>
    </location>
</feature>
<comment type="subcellular location">
    <subcellularLocation>
        <location evidence="2">Secreted</location>
    </subcellularLocation>
</comment>
<name>A0AAD9K4X4_9ANNE</name>
<dbReference type="InterPro" id="IPR000323">
    <property type="entry name" value="Cu2_ascorb_mOase_N"/>
</dbReference>
<dbReference type="PROSITE" id="PS00084">
    <property type="entry name" value="CU2_MONOOXYGENASE_1"/>
    <property type="match status" value="1"/>
</dbReference>
<dbReference type="AlphaFoldDB" id="A0AAD9K4X4"/>
<dbReference type="EMBL" id="JAODUP010000058">
    <property type="protein sequence ID" value="KAK2164849.1"/>
    <property type="molecule type" value="Genomic_DNA"/>
</dbReference>
<evidence type="ECO:0000256" key="3">
    <source>
        <dbReference type="ARBA" id="ARBA00010676"/>
    </source>
</evidence>
<dbReference type="InterPro" id="IPR020611">
    <property type="entry name" value="Cu2_ascorb_mOase_CS-1"/>
</dbReference>
<feature type="transmembrane region" description="Helical" evidence="13">
    <location>
        <begin position="597"/>
        <end position="617"/>
    </location>
</feature>
<feature type="region of interest" description="Disordered" evidence="12">
    <location>
        <begin position="831"/>
        <end position="869"/>
    </location>
</feature>
<feature type="compositionally biased region" description="Basic residues" evidence="12">
    <location>
        <begin position="857"/>
        <end position="869"/>
    </location>
</feature>
<comment type="similarity">
    <text evidence="3">Belongs to the copper type II ascorbate-dependent monooxygenase family.</text>
</comment>
<keyword evidence="8" id="KW-0186">Copper</keyword>
<dbReference type="InterPro" id="IPR014784">
    <property type="entry name" value="Cu2_ascorb_mOase-like_C"/>
</dbReference>
<keyword evidence="7" id="KW-0560">Oxidoreductase</keyword>
<keyword evidence="10" id="KW-1015">Disulfide bond</keyword>
<evidence type="ECO:0000313" key="16">
    <source>
        <dbReference type="EMBL" id="KAK2164849.1"/>
    </source>
</evidence>
<evidence type="ECO:0000256" key="8">
    <source>
        <dbReference type="ARBA" id="ARBA00023008"/>
    </source>
</evidence>
<feature type="domain" description="Copper type II ascorbate-dependent monooxygenase C-terminal" evidence="15">
    <location>
        <begin position="405"/>
        <end position="458"/>
    </location>
</feature>
<keyword evidence="13" id="KW-1133">Transmembrane helix</keyword>
<feature type="domain" description="Copper type II ascorbate-dependent monooxygenase N-terminal" evidence="14">
    <location>
        <begin position="258"/>
        <end position="381"/>
    </location>
</feature>
<protein>
    <recommendedName>
        <fullName evidence="18">Peptidylglycine monooxygenase</fullName>
    </recommendedName>
</protein>
<evidence type="ECO:0000256" key="9">
    <source>
        <dbReference type="ARBA" id="ARBA00023033"/>
    </source>
</evidence>
<feature type="domain" description="Copper type II ascorbate-dependent monooxygenase C-terminal" evidence="15">
    <location>
        <begin position="612"/>
        <end position="692"/>
    </location>
</feature>
<evidence type="ECO:0000256" key="5">
    <source>
        <dbReference type="ARBA" id="ARBA00022723"/>
    </source>
</evidence>
<dbReference type="SUPFAM" id="SSF49742">
    <property type="entry name" value="PHM/PNGase F"/>
    <property type="match status" value="3"/>
</dbReference>
<feature type="transmembrane region" description="Helical" evidence="13">
    <location>
        <begin position="477"/>
        <end position="497"/>
    </location>
</feature>
<keyword evidence="13" id="KW-0472">Membrane</keyword>
<evidence type="ECO:0000256" key="12">
    <source>
        <dbReference type="SAM" id="MobiDB-lite"/>
    </source>
</evidence>
<keyword evidence="9" id="KW-0503">Monooxygenase</keyword>
<evidence type="ECO:0000259" key="15">
    <source>
        <dbReference type="Pfam" id="PF03712"/>
    </source>
</evidence>
<dbReference type="Gene3D" id="2.60.120.230">
    <property type="match status" value="1"/>
</dbReference>
<keyword evidence="17" id="KW-1185">Reference proteome</keyword>
<reference evidence="16" key="1">
    <citation type="journal article" date="2023" name="Mol. Biol. Evol.">
        <title>Third-Generation Sequencing Reveals the Adaptive Role of the Epigenome in Three Deep-Sea Polychaetes.</title>
        <authorList>
            <person name="Perez M."/>
            <person name="Aroh O."/>
            <person name="Sun Y."/>
            <person name="Lan Y."/>
            <person name="Juniper S.K."/>
            <person name="Young C.R."/>
            <person name="Angers B."/>
            <person name="Qian P.Y."/>
        </authorList>
    </citation>
    <scope>NUCLEOTIDE SEQUENCE</scope>
    <source>
        <strain evidence="16">P08H-3</strain>
    </source>
</reference>
<feature type="transmembrane region" description="Helical" evidence="13">
    <location>
        <begin position="451"/>
        <end position="472"/>
    </location>
</feature>
<evidence type="ECO:0000256" key="11">
    <source>
        <dbReference type="ARBA" id="ARBA00023180"/>
    </source>
</evidence>
<comment type="cofactor">
    <cofactor evidence="1">
        <name>Cu(2+)</name>
        <dbReference type="ChEBI" id="CHEBI:29036"/>
    </cofactor>
</comment>
<keyword evidence="4" id="KW-0964">Secreted</keyword>
<evidence type="ECO:0000259" key="14">
    <source>
        <dbReference type="Pfam" id="PF01082"/>
    </source>
</evidence>
<comment type="caution">
    <text evidence="16">The sequence shown here is derived from an EMBL/GenBank/DDBJ whole genome shotgun (WGS) entry which is preliminary data.</text>
</comment>
<evidence type="ECO:0000256" key="2">
    <source>
        <dbReference type="ARBA" id="ARBA00004613"/>
    </source>
</evidence>
<evidence type="ECO:0000256" key="7">
    <source>
        <dbReference type="ARBA" id="ARBA00023002"/>
    </source>
</evidence>
<keyword evidence="13" id="KW-0812">Transmembrane</keyword>
<evidence type="ECO:0000256" key="6">
    <source>
        <dbReference type="ARBA" id="ARBA00022729"/>
    </source>
</evidence>
<dbReference type="GO" id="GO:0005576">
    <property type="term" value="C:extracellular region"/>
    <property type="evidence" value="ECO:0007669"/>
    <property type="project" value="UniProtKB-SubCell"/>
</dbReference>
<feature type="transmembrane region" description="Helical" evidence="13">
    <location>
        <begin position="563"/>
        <end position="590"/>
    </location>
</feature>
<proteinExistence type="inferred from homology"/>
<keyword evidence="5" id="KW-0479">Metal-binding</keyword>
<feature type="transmembrane region" description="Helical" evidence="13">
    <location>
        <begin position="503"/>
        <end position="522"/>
    </location>
</feature>
<keyword evidence="11" id="KW-0325">Glycoprotein</keyword>
<evidence type="ECO:0000256" key="1">
    <source>
        <dbReference type="ARBA" id="ARBA00001973"/>
    </source>
</evidence>
<dbReference type="InterPro" id="IPR008977">
    <property type="entry name" value="PHM/PNGase_F_dom_sf"/>
</dbReference>
<gene>
    <name evidence="16" type="ORF">LSH36_58g16007</name>
</gene>
<sequence>MNLRDETILFFVRDRCVAKQEQGRVETYAGFVRDQIRYRSPASVVDAWPGWVPSRWPHPTSQPPTHPAVRRIGPTTITPAYGEGGGTCESAGVSQPRPINRKCVTEPRSGWQRINYADGYLFPWSGGELPSFVTTNTQGEGRRPGRDTADDRKALIPRIGTIFFERTVTNRPRQRAPGLPPAGVLTGRSPMRRRHTYLTELRPAQQQKDGPGEHVELITSQKTGQHGPMARLAQLGAIFLTIVVCSAKPTADEYRDVSLRMPNVHPQVVDSYLCYPMKMSEDSTYITGFVPHSNMATAHHMLLFGCEQPGDTGKTWTCGEMQSDAYPDQKPVCGSIPKILYAWAMDAPELKLPKGVAFKVGGDTDVKWLVLQVHYKNVTKFKPPLHGTDNSGVTMHTTFRPQPKRAGVYLLSTDGRIPPHSTTYMESACSIDEPVDIHPFAYRVHAHAHEVAVAVMVVVVIVEAVAVMVVVVIEAAVAVMVVVVIEVAVAVMVVVVIEVAVAVMVVVVIEVAVAVMVVVVIVEAVAVMVVVVIEVAVAVMVVVVIEVAVAVMVVVVIVEAVAVMVVVVIEVAVAVMVVVVIEVAVAVMVVVVIEVAVAVMVVVVIEVAVAVMVVVVIESSSSNGSCCYRRAVAVMVVVVIRSSSSSNGEVVAGYRVRNGQWTEIGRMSPQKPQMFYNVTHPGLRVEEGDIVTQQDEMCNFYMMYWVPGEHLLDDNYCTTAGPPNWYWNKISTIHVENAPNSASIIPGTHKQLKSTEQLAYKIDDLVQEAHNEINEDLLNLLGEMAEPEGTAEDDNGLKELKDVIPNNELPYEYQNEMGGYSPEDFRRVMFGGYQPAGEPNEQWYGGDLDEDDDYPRLRKQKRRPFYPQY</sequence>
<dbReference type="Pfam" id="PF03712">
    <property type="entry name" value="Cu2_monoox_C"/>
    <property type="match status" value="2"/>
</dbReference>
<evidence type="ECO:0000256" key="10">
    <source>
        <dbReference type="ARBA" id="ARBA00023157"/>
    </source>
</evidence>
<organism evidence="16 17">
    <name type="scientific">Paralvinella palmiformis</name>
    <dbReference type="NCBI Taxonomy" id="53620"/>
    <lineage>
        <taxon>Eukaryota</taxon>
        <taxon>Metazoa</taxon>
        <taxon>Spiralia</taxon>
        <taxon>Lophotrochozoa</taxon>
        <taxon>Annelida</taxon>
        <taxon>Polychaeta</taxon>
        <taxon>Sedentaria</taxon>
        <taxon>Canalipalpata</taxon>
        <taxon>Terebellida</taxon>
        <taxon>Terebelliformia</taxon>
        <taxon>Alvinellidae</taxon>
        <taxon>Paralvinella</taxon>
    </lineage>
</organism>
<evidence type="ECO:0000313" key="17">
    <source>
        <dbReference type="Proteomes" id="UP001208570"/>
    </source>
</evidence>
<dbReference type="Proteomes" id="UP001208570">
    <property type="component" value="Unassembled WGS sequence"/>
</dbReference>
<dbReference type="FunFam" id="2.60.120.310:FF:000005">
    <property type="entry name" value="Peptidylglycine alpha-hydroxylating monooxygenase"/>
    <property type="match status" value="1"/>
</dbReference>
<dbReference type="Pfam" id="PF01082">
    <property type="entry name" value="Cu2_monooxygen"/>
    <property type="match status" value="1"/>
</dbReference>
<dbReference type="InterPro" id="IPR036939">
    <property type="entry name" value="Cu2_ascorb_mOase_N_sf"/>
</dbReference>
<dbReference type="PANTHER" id="PTHR10680">
    <property type="entry name" value="PEPTIDYL-GLYCINE ALPHA-AMIDATING MONOOXYGENASE"/>
    <property type="match status" value="1"/>
</dbReference>
<evidence type="ECO:0000256" key="4">
    <source>
        <dbReference type="ARBA" id="ARBA00022525"/>
    </source>
</evidence>
<accession>A0AAD9K4X4</accession>
<dbReference type="GO" id="GO:0004504">
    <property type="term" value="F:peptidylglycine monooxygenase activity"/>
    <property type="evidence" value="ECO:0007669"/>
    <property type="project" value="TreeGrafter"/>
</dbReference>
<dbReference type="PANTHER" id="PTHR10680:SF14">
    <property type="entry name" value="PEPTIDYL-GLYCINE ALPHA-AMIDATING MONOOXYGENASE"/>
    <property type="match status" value="1"/>
</dbReference>